<dbReference type="PANTHER" id="PTHR31223">
    <property type="entry name" value="LOG FAMILY PROTEIN YJL055W"/>
    <property type="match status" value="1"/>
</dbReference>
<comment type="similarity">
    <text evidence="2 3">Belongs to the LOG family.</text>
</comment>
<dbReference type="Proteomes" id="UP000014975">
    <property type="component" value="Unassembled WGS sequence"/>
</dbReference>
<keyword evidence="5" id="KW-1185">Reference proteome</keyword>
<dbReference type="NCBIfam" id="TIGR00730">
    <property type="entry name" value="Rossman fold protein, TIGR00730 family"/>
    <property type="match status" value="1"/>
</dbReference>
<dbReference type="Pfam" id="PF03641">
    <property type="entry name" value="Lysine_decarbox"/>
    <property type="match status" value="1"/>
</dbReference>
<dbReference type="SUPFAM" id="SSF102405">
    <property type="entry name" value="MCP/YpsA-like"/>
    <property type="match status" value="1"/>
</dbReference>
<protein>
    <recommendedName>
        <fullName evidence="3">Cytokinin riboside 5'-monophosphate phosphoribohydrolase</fullName>
        <ecNumber evidence="3">3.2.2.n1</ecNumber>
    </recommendedName>
</protein>
<gene>
    <name evidence="4" type="ORF">dsat_0390</name>
</gene>
<dbReference type="AlphaFoldDB" id="S7UGJ1"/>
<dbReference type="EMBL" id="ATHI01000026">
    <property type="protein sequence ID" value="EPR32949.1"/>
    <property type="molecule type" value="Genomic_DNA"/>
</dbReference>
<dbReference type="STRING" id="1121439.dsat_0390"/>
<dbReference type="GO" id="GO:0005829">
    <property type="term" value="C:cytosol"/>
    <property type="evidence" value="ECO:0007669"/>
    <property type="project" value="TreeGrafter"/>
</dbReference>
<name>S7UGJ1_9BACT</name>
<dbReference type="OrthoDB" id="9801098at2"/>
<dbReference type="Gene3D" id="3.40.50.450">
    <property type="match status" value="1"/>
</dbReference>
<dbReference type="GO" id="GO:0008714">
    <property type="term" value="F:AMP nucleosidase activity"/>
    <property type="evidence" value="ECO:0007669"/>
    <property type="project" value="UniProtKB-EC"/>
</dbReference>
<reference evidence="4 5" key="1">
    <citation type="journal article" date="2013" name="Genome Announc.">
        <title>Draft genome sequences for three mercury-methylating, sulfate-reducing bacteria.</title>
        <authorList>
            <person name="Brown S.D."/>
            <person name="Hurt R.A.Jr."/>
            <person name="Gilmour C.C."/>
            <person name="Elias D.A."/>
        </authorList>
    </citation>
    <scope>NUCLEOTIDE SEQUENCE [LARGE SCALE GENOMIC DNA]</scope>
    <source>
        <strain evidence="4 5">DSM 16529</strain>
    </source>
</reference>
<comment type="catalytic activity">
    <reaction evidence="1">
        <text>AMP + H2O = D-ribose 5-phosphate + adenine</text>
        <dbReference type="Rhea" id="RHEA:20129"/>
        <dbReference type="ChEBI" id="CHEBI:15377"/>
        <dbReference type="ChEBI" id="CHEBI:16708"/>
        <dbReference type="ChEBI" id="CHEBI:78346"/>
        <dbReference type="ChEBI" id="CHEBI:456215"/>
        <dbReference type="EC" id="3.2.2.4"/>
    </reaction>
</comment>
<evidence type="ECO:0000256" key="2">
    <source>
        <dbReference type="ARBA" id="ARBA00006763"/>
    </source>
</evidence>
<evidence type="ECO:0000256" key="3">
    <source>
        <dbReference type="RuleBase" id="RU363015"/>
    </source>
</evidence>
<dbReference type="GO" id="GO:0009691">
    <property type="term" value="P:cytokinin biosynthetic process"/>
    <property type="evidence" value="ECO:0007669"/>
    <property type="project" value="UniProtKB-UniRule"/>
</dbReference>
<dbReference type="PATRIC" id="fig|1121439.3.peg.1740"/>
<keyword evidence="3" id="KW-0378">Hydrolase</keyword>
<accession>S7UGJ1</accession>
<dbReference type="PANTHER" id="PTHR31223:SF70">
    <property type="entry name" value="LOG FAMILY PROTEIN YJL055W"/>
    <property type="match status" value="1"/>
</dbReference>
<proteinExistence type="inferred from homology"/>
<dbReference type="InterPro" id="IPR005269">
    <property type="entry name" value="LOG"/>
</dbReference>
<dbReference type="InterPro" id="IPR031100">
    <property type="entry name" value="LOG_fam"/>
</dbReference>
<evidence type="ECO:0000256" key="1">
    <source>
        <dbReference type="ARBA" id="ARBA00000274"/>
    </source>
</evidence>
<evidence type="ECO:0000313" key="4">
    <source>
        <dbReference type="EMBL" id="EPR32949.1"/>
    </source>
</evidence>
<sequence>MKNICVFLGANHGLDPAYAATARLLGAELVRRGLGLVYGGSAVGLMRVLADAVMEAGGEATGVIPKALFDKEIGHTGLTSLEVVDSMHQRKARMAELSDAFVALPGGIGTLEELFEVFTWAQLGFHAKPCGLLDVNGYYSGLCAFLDHVRDQGFMKDAHRGMLLCDADASRLLDRLADYEPPRVQKWVRQPTQL</sequence>
<dbReference type="EC" id="3.2.2.n1" evidence="3"/>
<evidence type="ECO:0000313" key="5">
    <source>
        <dbReference type="Proteomes" id="UP000014975"/>
    </source>
</evidence>
<comment type="caution">
    <text evidence="4">The sequence shown here is derived from an EMBL/GenBank/DDBJ whole genome shotgun (WGS) entry which is preliminary data.</text>
</comment>
<dbReference type="eggNOG" id="COG1611">
    <property type="taxonomic scope" value="Bacteria"/>
</dbReference>
<dbReference type="RefSeq" id="WP_020887084.1">
    <property type="nucleotide sequence ID" value="NZ_ATHI01000026.1"/>
</dbReference>
<organism evidence="4 5">
    <name type="scientific">Alkalidesulfovibrio alkalitolerans DSM 16529</name>
    <dbReference type="NCBI Taxonomy" id="1121439"/>
    <lineage>
        <taxon>Bacteria</taxon>
        <taxon>Pseudomonadati</taxon>
        <taxon>Thermodesulfobacteriota</taxon>
        <taxon>Desulfovibrionia</taxon>
        <taxon>Desulfovibrionales</taxon>
        <taxon>Desulfovibrionaceae</taxon>
        <taxon>Alkalidesulfovibrio</taxon>
    </lineage>
</organism>
<keyword evidence="3" id="KW-0203">Cytokinin biosynthesis</keyword>